<feature type="chain" id="PRO_5023127719" description="acid phosphatase" evidence="9">
    <location>
        <begin position="22"/>
        <end position="420"/>
    </location>
</feature>
<evidence type="ECO:0000313" key="11">
    <source>
        <dbReference type="Proteomes" id="UP000325440"/>
    </source>
</evidence>
<evidence type="ECO:0000256" key="6">
    <source>
        <dbReference type="ARBA" id="ARBA00023157"/>
    </source>
</evidence>
<evidence type="ECO:0000256" key="7">
    <source>
        <dbReference type="ARBA" id="ARBA00023180"/>
    </source>
</evidence>
<keyword evidence="4 9" id="KW-0732">Signal</keyword>
<feature type="transmembrane region" description="Helical" evidence="8">
    <location>
        <begin position="383"/>
        <end position="404"/>
    </location>
</feature>
<keyword evidence="7" id="KW-0325">Glycoprotein</keyword>
<keyword evidence="5" id="KW-0378">Hydrolase</keyword>
<evidence type="ECO:0000256" key="4">
    <source>
        <dbReference type="ARBA" id="ARBA00022729"/>
    </source>
</evidence>
<evidence type="ECO:0000256" key="8">
    <source>
        <dbReference type="SAM" id="Phobius"/>
    </source>
</evidence>
<dbReference type="InterPro" id="IPR029033">
    <property type="entry name" value="His_PPase_superfam"/>
</dbReference>
<proteinExistence type="inferred from homology"/>
<dbReference type="InterPro" id="IPR050645">
    <property type="entry name" value="Histidine_acid_phosphatase"/>
</dbReference>
<protein>
    <recommendedName>
        <fullName evidence="3">acid phosphatase</fullName>
        <ecNumber evidence="3">3.1.3.2</ecNumber>
    </recommendedName>
</protein>
<dbReference type="CDD" id="cd07061">
    <property type="entry name" value="HP_HAP_like"/>
    <property type="match status" value="1"/>
</dbReference>
<dbReference type="GO" id="GO:0003993">
    <property type="term" value="F:acid phosphatase activity"/>
    <property type="evidence" value="ECO:0007669"/>
    <property type="project" value="UniProtKB-EC"/>
</dbReference>
<name>A0A5E4MFT5_9HEMI</name>
<organism evidence="10 11">
    <name type="scientific">Cinara cedri</name>
    <dbReference type="NCBI Taxonomy" id="506608"/>
    <lineage>
        <taxon>Eukaryota</taxon>
        <taxon>Metazoa</taxon>
        <taxon>Ecdysozoa</taxon>
        <taxon>Arthropoda</taxon>
        <taxon>Hexapoda</taxon>
        <taxon>Insecta</taxon>
        <taxon>Pterygota</taxon>
        <taxon>Neoptera</taxon>
        <taxon>Paraneoptera</taxon>
        <taxon>Hemiptera</taxon>
        <taxon>Sternorrhyncha</taxon>
        <taxon>Aphidomorpha</taxon>
        <taxon>Aphidoidea</taxon>
        <taxon>Aphididae</taxon>
        <taxon>Lachninae</taxon>
        <taxon>Cinara</taxon>
    </lineage>
</organism>
<evidence type="ECO:0000256" key="9">
    <source>
        <dbReference type="SAM" id="SignalP"/>
    </source>
</evidence>
<dbReference type="Gene3D" id="3.40.50.1240">
    <property type="entry name" value="Phosphoglycerate mutase-like"/>
    <property type="match status" value="1"/>
</dbReference>
<dbReference type="PROSITE" id="PS00778">
    <property type="entry name" value="HIS_ACID_PHOSPHAT_2"/>
    <property type="match status" value="1"/>
</dbReference>
<dbReference type="PANTHER" id="PTHR11567:SF211">
    <property type="entry name" value="PROSTATIC ACID PHOSPHATASE"/>
    <property type="match status" value="1"/>
</dbReference>
<sequence>MRSIVPLAILLSSIEINFCLATDPLAKDYGDLVFTTLLFRHGDRAITGQSYPKDPYKNESYWPMGYGQLTNQGKERHYEFGQWIRNRYTNFLPENYSSKDIYIRSTSVDRAIMSAAVNLAGMYQPYKDQQWNDNLGKLWQPIPIHSIPRNVDTALSFGDNCPRFKKEFNNLQNNPDIQQFNNNHKDVYNYIKENSGMNLTDLIYDSMNLYDTLLVESQFNYTLPNWTHAVFPGKLEEIAEMSFKLPTYTPILKKLSSGVLLNEIVEHMKLKRTGKLNPDIKLWIYSAHDTNVASLLNSLNIYNNKLPPYAAAVFLELRKNKNVNNSFVITVSYRNTSTHEPFLLQIPGCNSVACDLDQFIEVVKPLIVTNWYKECHTMEENNYMTYFGILAILLVAVSILFFIFNKKLFLCYCGRNYEKF</sequence>
<reference evidence="10 11" key="1">
    <citation type="submission" date="2019-08" db="EMBL/GenBank/DDBJ databases">
        <authorList>
            <person name="Alioto T."/>
            <person name="Alioto T."/>
            <person name="Gomez Garrido J."/>
        </authorList>
    </citation>
    <scope>NUCLEOTIDE SEQUENCE [LARGE SCALE GENOMIC DNA]</scope>
</reference>
<dbReference type="Pfam" id="PF00328">
    <property type="entry name" value="His_Phos_2"/>
    <property type="match status" value="1"/>
</dbReference>
<gene>
    <name evidence="10" type="ORF">CINCED_3A020152</name>
</gene>
<dbReference type="AlphaFoldDB" id="A0A5E4MFT5"/>
<keyword evidence="8" id="KW-0472">Membrane</keyword>
<evidence type="ECO:0000256" key="2">
    <source>
        <dbReference type="ARBA" id="ARBA00005375"/>
    </source>
</evidence>
<keyword evidence="8" id="KW-0812">Transmembrane</keyword>
<comment type="catalytic activity">
    <reaction evidence="1">
        <text>a phosphate monoester + H2O = an alcohol + phosphate</text>
        <dbReference type="Rhea" id="RHEA:15017"/>
        <dbReference type="ChEBI" id="CHEBI:15377"/>
        <dbReference type="ChEBI" id="CHEBI:30879"/>
        <dbReference type="ChEBI" id="CHEBI:43474"/>
        <dbReference type="ChEBI" id="CHEBI:67140"/>
        <dbReference type="EC" id="3.1.3.2"/>
    </reaction>
</comment>
<comment type="similarity">
    <text evidence="2">Belongs to the histidine acid phosphatase family.</text>
</comment>
<dbReference type="PANTHER" id="PTHR11567">
    <property type="entry name" value="ACID PHOSPHATASE-RELATED"/>
    <property type="match status" value="1"/>
</dbReference>
<keyword evidence="6" id="KW-1015">Disulfide bond</keyword>
<dbReference type="OrthoDB" id="10257284at2759"/>
<dbReference type="InterPro" id="IPR033379">
    <property type="entry name" value="Acid_Pase_AS"/>
</dbReference>
<feature type="signal peptide" evidence="9">
    <location>
        <begin position="1"/>
        <end position="21"/>
    </location>
</feature>
<accession>A0A5E4MFT5</accession>
<dbReference type="Proteomes" id="UP000325440">
    <property type="component" value="Unassembled WGS sequence"/>
</dbReference>
<evidence type="ECO:0000256" key="1">
    <source>
        <dbReference type="ARBA" id="ARBA00000032"/>
    </source>
</evidence>
<evidence type="ECO:0000256" key="3">
    <source>
        <dbReference type="ARBA" id="ARBA00012646"/>
    </source>
</evidence>
<evidence type="ECO:0000313" key="10">
    <source>
        <dbReference type="EMBL" id="VVC29756.1"/>
    </source>
</evidence>
<dbReference type="InterPro" id="IPR000560">
    <property type="entry name" value="His_Pase_clade-2"/>
</dbReference>
<dbReference type="EC" id="3.1.3.2" evidence="3"/>
<dbReference type="SUPFAM" id="SSF53254">
    <property type="entry name" value="Phosphoglycerate mutase-like"/>
    <property type="match status" value="1"/>
</dbReference>
<dbReference type="EMBL" id="CABPRJ010000498">
    <property type="protein sequence ID" value="VVC29756.1"/>
    <property type="molecule type" value="Genomic_DNA"/>
</dbReference>
<evidence type="ECO:0000256" key="5">
    <source>
        <dbReference type="ARBA" id="ARBA00022801"/>
    </source>
</evidence>
<keyword evidence="11" id="KW-1185">Reference proteome</keyword>
<keyword evidence="8" id="KW-1133">Transmembrane helix</keyword>